<gene>
    <name evidence="1" type="ORF">BU25DRAFT_298790</name>
</gene>
<evidence type="ECO:0000313" key="1">
    <source>
        <dbReference type="EMBL" id="KAF2622172.1"/>
    </source>
</evidence>
<protein>
    <submittedName>
        <fullName evidence="1">Uncharacterized protein</fullName>
    </submittedName>
</protein>
<dbReference type="EMBL" id="MU006747">
    <property type="protein sequence ID" value="KAF2622172.1"/>
    <property type="molecule type" value="Genomic_DNA"/>
</dbReference>
<feature type="non-terminal residue" evidence="1">
    <location>
        <position position="67"/>
    </location>
</feature>
<accession>A0ACB6RKE1</accession>
<name>A0ACB6RKE1_9PLEO</name>
<dbReference type="Proteomes" id="UP000799754">
    <property type="component" value="Unassembled WGS sequence"/>
</dbReference>
<reference evidence="1" key="1">
    <citation type="journal article" date="2020" name="Stud. Mycol.">
        <title>101 Dothideomycetes genomes: a test case for predicting lifestyles and emergence of pathogens.</title>
        <authorList>
            <person name="Haridas S."/>
            <person name="Albert R."/>
            <person name="Binder M."/>
            <person name="Bloem J."/>
            <person name="Labutti K."/>
            <person name="Salamov A."/>
            <person name="Andreopoulos B."/>
            <person name="Baker S."/>
            <person name="Barry K."/>
            <person name="Bills G."/>
            <person name="Bluhm B."/>
            <person name="Cannon C."/>
            <person name="Castanera R."/>
            <person name="Culley D."/>
            <person name="Daum C."/>
            <person name="Ezra D."/>
            <person name="Gonzalez J."/>
            <person name="Henrissat B."/>
            <person name="Kuo A."/>
            <person name="Liang C."/>
            <person name="Lipzen A."/>
            <person name="Lutzoni F."/>
            <person name="Magnuson J."/>
            <person name="Mondo S."/>
            <person name="Nolan M."/>
            <person name="Ohm R."/>
            <person name="Pangilinan J."/>
            <person name="Park H.-J."/>
            <person name="Ramirez L."/>
            <person name="Alfaro M."/>
            <person name="Sun H."/>
            <person name="Tritt A."/>
            <person name="Yoshinaga Y."/>
            <person name="Zwiers L.-H."/>
            <person name="Turgeon B."/>
            <person name="Goodwin S."/>
            <person name="Spatafora J."/>
            <person name="Crous P."/>
            <person name="Grigoriev I."/>
        </authorList>
    </citation>
    <scope>NUCLEOTIDE SEQUENCE</scope>
    <source>
        <strain evidence="1">CBS 525.71</strain>
    </source>
</reference>
<keyword evidence="2" id="KW-1185">Reference proteome</keyword>
<evidence type="ECO:0000313" key="2">
    <source>
        <dbReference type="Proteomes" id="UP000799754"/>
    </source>
</evidence>
<sequence>SLPKPFREAIEVIRELNIDDIWIDALCVIQDSAGDWSHEASQMGEIFMNTFITIGASGSQNGHQGLF</sequence>
<comment type="caution">
    <text evidence="1">The sequence shown here is derived from an EMBL/GenBank/DDBJ whole genome shotgun (WGS) entry which is preliminary data.</text>
</comment>
<proteinExistence type="predicted"/>
<organism evidence="1 2">
    <name type="scientific">Macroventuria anomochaeta</name>
    <dbReference type="NCBI Taxonomy" id="301207"/>
    <lineage>
        <taxon>Eukaryota</taxon>
        <taxon>Fungi</taxon>
        <taxon>Dikarya</taxon>
        <taxon>Ascomycota</taxon>
        <taxon>Pezizomycotina</taxon>
        <taxon>Dothideomycetes</taxon>
        <taxon>Pleosporomycetidae</taxon>
        <taxon>Pleosporales</taxon>
        <taxon>Pleosporineae</taxon>
        <taxon>Didymellaceae</taxon>
        <taxon>Macroventuria</taxon>
    </lineage>
</organism>
<feature type="non-terminal residue" evidence="1">
    <location>
        <position position="1"/>
    </location>
</feature>